<dbReference type="InterPro" id="IPR000620">
    <property type="entry name" value="EamA_dom"/>
</dbReference>
<dbReference type="InterPro" id="IPR030184">
    <property type="entry name" value="WAT1-related"/>
</dbReference>
<feature type="transmembrane region" description="Helical" evidence="6">
    <location>
        <begin position="254"/>
        <end position="272"/>
    </location>
</feature>
<feature type="transmembrane region" description="Helical" evidence="6">
    <location>
        <begin position="77"/>
        <end position="99"/>
    </location>
</feature>
<evidence type="ECO:0000256" key="5">
    <source>
        <dbReference type="ARBA" id="ARBA00023136"/>
    </source>
</evidence>
<evidence type="ECO:0000256" key="6">
    <source>
        <dbReference type="SAM" id="Phobius"/>
    </source>
</evidence>
<feature type="transmembrane region" description="Helical" evidence="6">
    <location>
        <begin position="12"/>
        <end position="32"/>
    </location>
</feature>
<evidence type="ECO:0000256" key="3">
    <source>
        <dbReference type="ARBA" id="ARBA00022692"/>
    </source>
</evidence>
<dbReference type="PANTHER" id="PTHR31218">
    <property type="entry name" value="WAT1-RELATED PROTEIN"/>
    <property type="match status" value="1"/>
</dbReference>
<dbReference type="SUPFAM" id="SSF103481">
    <property type="entry name" value="Multidrug resistance efflux transporter EmrE"/>
    <property type="match status" value="2"/>
</dbReference>
<evidence type="ECO:0000256" key="4">
    <source>
        <dbReference type="ARBA" id="ARBA00022989"/>
    </source>
</evidence>
<evidence type="ECO:0000313" key="8">
    <source>
        <dbReference type="EMBL" id="KAL0913154.1"/>
    </source>
</evidence>
<dbReference type="InterPro" id="IPR037185">
    <property type="entry name" value="EmrE-like"/>
</dbReference>
<feature type="domain" description="EamA" evidence="7">
    <location>
        <begin position="15"/>
        <end position="143"/>
    </location>
</feature>
<protein>
    <recommendedName>
        <fullName evidence="7">EamA domain-containing protein</fullName>
    </recommendedName>
</protein>
<gene>
    <name evidence="8" type="ORF">M5K25_016591</name>
</gene>
<evidence type="ECO:0000313" key="9">
    <source>
        <dbReference type="Proteomes" id="UP001552299"/>
    </source>
</evidence>
<comment type="similarity">
    <text evidence="2">Belongs to the drug/metabolite transporter (DMT) superfamily. Plant drug/metabolite exporter (P-DME) (TC 2.A.7.4) family.</text>
</comment>
<organism evidence="8 9">
    <name type="scientific">Dendrobium thyrsiflorum</name>
    <name type="common">Pinecone-like raceme dendrobium</name>
    <name type="synonym">Orchid</name>
    <dbReference type="NCBI Taxonomy" id="117978"/>
    <lineage>
        <taxon>Eukaryota</taxon>
        <taxon>Viridiplantae</taxon>
        <taxon>Streptophyta</taxon>
        <taxon>Embryophyta</taxon>
        <taxon>Tracheophyta</taxon>
        <taxon>Spermatophyta</taxon>
        <taxon>Magnoliopsida</taxon>
        <taxon>Liliopsida</taxon>
        <taxon>Asparagales</taxon>
        <taxon>Orchidaceae</taxon>
        <taxon>Epidendroideae</taxon>
        <taxon>Malaxideae</taxon>
        <taxon>Dendrobiinae</taxon>
        <taxon>Dendrobium</taxon>
    </lineage>
</organism>
<feature type="transmembrane region" description="Helical" evidence="6">
    <location>
        <begin position="311"/>
        <end position="329"/>
    </location>
</feature>
<dbReference type="EMBL" id="JANQDX010000013">
    <property type="protein sequence ID" value="KAL0913154.1"/>
    <property type="molecule type" value="Genomic_DNA"/>
</dbReference>
<feature type="transmembrane region" description="Helical" evidence="6">
    <location>
        <begin position="105"/>
        <end position="126"/>
    </location>
</feature>
<sequence length="420" mass="46339">MVIKMDERQRLILKPILVMLASSIVSAVMIALNKKVLEDGLDVLVLITYRLLVAGLFIAPIAFFLERKSRPKLSFGILVYLFVSAILGNSLTQYLFYLGLKFTSATYAAAFFNMTPVITFLLSIVFRQETSNFRSWAGLAKAVGTAVNLGGGMMLTLYKGMVLIKSSTAEGLGQQTLLDSAMHGSKKWTLGSLALLLGCFSWALWFPLQSRIVRRYRALYTATAIVFFFSFLQTALISLSIQKGISLWILRSKFQILTVVYGGIVGSGMSFLASSWCVEKRGPVFAIAFFPVTQVAVAIIDVSFLHEQLHLGSLLGSIVIISGLYMLLWGKSKEALDSGSLSKSTETRTINLEAASTVVSAIVCRLGVLLLSYQCNVFLKGVTEEIFSKLVHDQIRCINEGAKILIKISDIRKDEEYCCF</sequence>
<feature type="transmembrane region" description="Helical" evidence="6">
    <location>
        <begin position="188"/>
        <end position="206"/>
    </location>
</feature>
<proteinExistence type="inferred from homology"/>
<comment type="subcellular location">
    <subcellularLocation>
        <location evidence="1">Membrane</location>
        <topology evidence="1">Multi-pass membrane protein</topology>
    </subcellularLocation>
</comment>
<evidence type="ECO:0000256" key="1">
    <source>
        <dbReference type="ARBA" id="ARBA00004141"/>
    </source>
</evidence>
<feature type="transmembrane region" description="Helical" evidence="6">
    <location>
        <begin position="218"/>
        <end position="242"/>
    </location>
</feature>
<dbReference type="GO" id="GO:0016020">
    <property type="term" value="C:membrane"/>
    <property type="evidence" value="ECO:0007669"/>
    <property type="project" value="UniProtKB-SubCell"/>
</dbReference>
<accession>A0ABD0UK63</accession>
<feature type="transmembrane region" description="Helical" evidence="6">
    <location>
        <begin position="44"/>
        <end position="65"/>
    </location>
</feature>
<dbReference type="Pfam" id="PF00892">
    <property type="entry name" value="EamA"/>
    <property type="match status" value="2"/>
</dbReference>
<feature type="transmembrane region" description="Helical" evidence="6">
    <location>
        <begin position="138"/>
        <end position="158"/>
    </location>
</feature>
<comment type="caution">
    <text evidence="8">The sequence shown here is derived from an EMBL/GenBank/DDBJ whole genome shotgun (WGS) entry which is preliminary data.</text>
</comment>
<feature type="transmembrane region" description="Helical" evidence="6">
    <location>
        <begin position="284"/>
        <end position="305"/>
    </location>
</feature>
<feature type="domain" description="EamA" evidence="7">
    <location>
        <begin position="190"/>
        <end position="328"/>
    </location>
</feature>
<dbReference type="AlphaFoldDB" id="A0ABD0UK63"/>
<keyword evidence="3 6" id="KW-0812">Transmembrane</keyword>
<name>A0ABD0UK63_DENTH</name>
<keyword evidence="5 6" id="KW-0472">Membrane</keyword>
<keyword evidence="4 6" id="KW-1133">Transmembrane helix</keyword>
<evidence type="ECO:0000256" key="2">
    <source>
        <dbReference type="ARBA" id="ARBA00007635"/>
    </source>
</evidence>
<keyword evidence="9" id="KW-1185">Reference proteome</keyword>
<evidence type="ECO:0000259" key="7">
    <source>
        <dbReference type="Pfam" id="PF00892"/>
    </source>
</evidence>
<dbReference type="Proteomes" id="UP001552299">
    <property type="component" value="Unassembled WGS sequence"/>
</dbReference>
<reference evidence="8 9" key="1">
    <citation type="journal article" date="2024" name="Plant Biotechnol. J.">
        <title>Dendrobium thyrsiflorum genome and its molecular insights into genes involved in important horticultural traits.</title>
        <authorList>
            <person name="Chen B."/>
            <person name="Wang J.Y."/>
            <person name="Zheng P.J."/>
            <person name="Li K.L."/>
            <person name="Liang Y.M."/>
            <person name="Chen X.F."/>
            <person name="Zhang C."/>
            <person name="Zhao X."/>
            <person name="He X."/>
            <person name="Zhang G.Q."/>
            <person name="Liu Z.J."/>
            <person name="Xu Q."/>
        </authorList>
    </citation>
    <scope>NUCLEOTIDE SEQUENCE [LARGE SCALE GENOMIC DNA]</scope>
    <source>
        <strain evidence="8">GZMU011</strain>
    </source>
</reference>